<proteinExistence type="predicted"/>
<dbReference type="SMART" id="SM00530">
    <property type="entry name" value="HTH_XRE"/>
    <property type="match status" value="1"/>
</dbReference>
<keyword evidence="1" id="KW-0238">DNA-binding</keyword>
<feature type="domain" description="HTH cro/C1-type" evidence="2">
    <location>
        <begin position="16"/>
        <end position="70"/>
    </location>
</feature>
<reference evidence="3 4" key="1">
    <citation type="submission" date="2022-10" db="EMBL/GenBank/DDBJ databases">
        <title>Chitinophaga nivalis PC15 sp. nov., isolated from Pyeongchang county, South Korea.</title>
        <authorList>
            <person name="Trinh H.N."/>
        </authorList>
    </citation>
    <scope>NUCLEOTIDE SEQUENCE [LARGE SCALE GENOMIC DNA]</scope>
    <source>
        <strain evidence="3 4">PC14</strain>
    </source>
</reference>
<evidence type="ECO:0000256" key="1">
    <source>
        <dbReference type="ARBA" id="ARBA00023125"/>
    </source>
</evidence>
<organism evidence="3 4">
    <name type="scientific">Chitinophaga nivalis</name>
    <dbReference type="NCBI Taxonomy" id="2991709"/>
    <lineage>
        <taxon>Bacteria</taxon>
        <taxon>Pseudomonadati</taxon>
        <taxon>Bacteroidota</taxon>
        <taxon>Chitinophagia</taxon>
        <taxon>Chitinophagales</taxon>
        <taxon>Chitinophagaceae</taxon>
        <taxon>Chitinophaga</taxon>
    </lineage>
</organism>
<dbReference type="PANTHER" id="PTHR46797:SF1">
    <property type="entry name" value="METHYLPHOSPHONATE SYNTHASE"/>
    <property type="match status" value="1"/>
</dbReference>
<dbReference type="PROSITE" id="PS50943">
    <property type="entry name" value="HTH_CROC1"/>
    <property type="match status" value="1"/>
</dbReference>
<dbReference type="Gene3D" id="1.10.260.40">
    <property type="entry name" value="lambda repressor-like DNA-binding domains"/>
    <property type="match status" value="1"/>
</dbReference>
<dbReference type="InterPro" id="IPR001387">
    <property type="entry name" value="Cro/C1-type_HTH"/>
</dbReference>
<protein>
    <submittedName>
        <fullName evidence="3">Helix-turn-helix domain-containing protein</fullName>
    </submittedName>
</protein>
<keyword evidence="4" id="KW-1185">Reference proteome</keyword>
<dbReference type="PANTHER" id="PTHR46797">
    <property type="entry name" value="HTH-TYPE TRANSCRIPTIONAL REGULATOR"/>
    <property type="match status" value="1"/>
</dbReference>
<dbReference type="CDD" id="cd00093">
    <property type="entry name" value="HTH_XRE"/>
    <property type="match status" value="1"/>
</dbReference>
<dbReference type="InterPro" id="IPR050807">
    <property type="entry name" value="TransReg_Diox_bact_type"/>
</dbReference>
<evidence type="ECO:0000313" key="4">
    <source>
        <dbReference type="Proteomes" id="UP001207742"/>
    </source>
</evidence>
<comment type="caution">
    <text evidence="3">The sequence shown here is derived from an EMBL/GenBank/DDBJ whole genome shotgun (WGS) entry which is preliminary data.</text>
</comment>
<dbReference type="SUPFAM" id="SSF47413">
    <property type="entry name" value="lambda repressor-like DNA-binding domains"/>
    <property type="match status" value="1"/>
</dbReference>
<gene>
    <name evidence="3" type="ORF">OL497_30410</name>
</gene>
<evidence type="ECO:0000259" key="2">
    <source>
        <dbReference type="PROSITE" id="PS50943"/>
    </source>
</evidence>
<dbReference type="EMBL" id="JAPDNS010000002">
    <property type="protein sequence ID" value="MCW3488247.1"/>
    <property type="molecule type" value="Genomic_DNA"/>
</dbReference>
<accession>A0ABT3IW94</accession>
<evidence type="ECO:0000313" key="3">
    <source>
        <dbReference type="EMBL" id="MCW3488247.1"/>
    </source>
</evidence>
<dbReference type="InterPro" id="IPR010982">
    <property type="entry name" value="Lambda_DNA-bd_dom_sf"/>
</dbReference>
<dbReference type="RefSeq" id="WP_264735051.1">
    <property type="nucleotide sequence ID" value="NZ_JAPDNR010000001.1"/>
</dbReference>
<dbReference type="Pfam" id="PF01381">
    <property type="entry name" value="HTH_3"/>
    <property type="match status" value="1"/>
</dbReference>
<dbReference type="Proteomes" id="UP001207742">
    <property type="component" value="Unassembled WGS sequence"/>
</dbReference>
<sequence>MHERANQIKQEFGEKLRKLRKGKKLSMRQLALLADIDHSQIRKIEIGAISPTVPTLYSLAEALGITPCDFFDC</sequence>
<name>A0ABT3IW94_9BACT</name>